<feature type="chain" id="PRO_5012980903" description="Lipoprotein" evidence="2">
    <location>
        <begin position="24"/>
        <end position="217"/>
    </location>
</feature>
<proteinExistence type="predicted"/>
<dbReference type="AlphaFoldDB" id="A0A1W1UF71"/>
<dbReference type="PROSITE" id="PS51257">
    <property type="entry name" value="PROKAR_LIPOPROTEIN"/>
    <property type="match status" value="1"/>
</dbReference>
<feature type="region of interest" description="Disordered" evidence="1">
    <location>
        <begin position="23"/>
        <end position="43"/>
    </location>
</feature>
<name>A0A1W1UF71_9BACT</name>
<evidence type="ECO:0000256" key="2">
    <source>
        <dbReference type="SAM" id="SignalP"/>
    </source>
</evidence>
<accession>A0A1W1UF71</accession>
<reference evidence="3 4" key="1">
    <citation type="submission" date="2017-04" db="EMBL/GenBank/DDBJ databases">
        <authorList>
            <person name="Afonso C.L."/>
            <person name="Miller P.J."/>
            <person name="Scott M.A."/>
            <person name="Spackman E."/>
            <person name="Goraichik I."/>
            <person name="Dimitrov K.M."/>
            <person name="Suarez D.L."/>
            <person name="Swayne D.E."/>
        </authorList>
    </citation>
    <scope>NUCLEOTIDE SEQUENCE [LARGE SCALE GENOMIC DNA]</scope>
    <source>
        <strain evidence="3 4">DSM 11622</strain>
    </source>
</reference>
<feature type="signal peptide" evidence="2">
    <location>
        <begin position="1"/>
        <end position="23"/>
    </location>
</feature>
<evidence type="ECO:0000256" key="1">
    <source>
        <dbReference type="SAM" id="MobiDB-lite"/>
    </source>
</evidence>
<protein>
    <recommendedName>
        <fullName evidence="5">Lipoprotein</fullName>
    </recommendedName>
</protein>
<dbReference type="Proteomes" id="UP000192266">
    <property type="component" value="Unassembled WGS sequence"/>
</dbReference>
<keyword evidence="2" id="KW-0732">Signal</keyword>
<evidence type="ECO:0000313" key="4">
    <source>
        <dbReference type="Proteomes" id="UP000192266"/>
    </source>
</evidence>
<evidence type="ECO:0008006" key="5">
    <source>
        <dbReference type="Google" id="ProtNLM"/>
    </source>
</evidence>
<keyword evidence="4" id="KW-1185">Reference proteome</keyword>
<evidence type="ECO:0000313" key="3">
    <source>
        <dbReference type="EMBL" id="SMB79689.1"/>
    </source>
</evidence>
<sequence length="217" mass="24172">MRYRSVVGILLTLAWGITGCPHASPDRTSDVLPPSPEVTASSPRSASEVACVLPIYQLDDVRQRLLPASRLTSTAVAQLVRSNPQLPAPFRDYHPYVALSALDTVHCAAFTLVTVLYQSEDCCEDLYYLTFAAGTQQLLDWRQVASRGMDGQWQAEATLHRDVIGRLVVTELVDESEDEGPTYYRDSVVIAYTISPQGHFRSTRLDSIRTNRTRTIQ</sequence>
<organism evidence="3 4">
    <name type="scientific">Hymenobacter roseosalivarius DSM 11622</name>
    <dbReference type="NCBI Taxonomy" id="645990"/>
    <lineage>
        <taxon>Bacteria</taxon>
        <taxon>Pseudomonadati</taxon>
        <taxon>Bacteroidota</taxon>
        <taxon>Cytophagia</taxon>
        <taxon>Cytophagales</taxon>
        <taxon>Hymenobacteraceae</taxon>
        <taxon>Hymenobacter</taxon>
    </lineage>
</organism>
<gene>
    <name evidence="3" type="ORF">SAMN00120144_3974</name>
</gene>
<dbReference type="EMBL" id="FWWW01000010">
    <property type="protein sequence ID" value="SMB79689.1"/>
    <property type="molecule type" value="Genomic_DNA"/>
</dbReference>